<evidence type="ECO:0000256" key="2">
    <source>
        <dbReference type="SAM" id="MobiDB-lite"/>
    </source>
</evidence>
<comment type="caution">
    <text evidence="3">The sequence shown here is derived from an EMBL/GenBank/DDBJ whole genome shotgun (WGS) entry which is preliminary data.</text>
</comment>
<organism evidence="3 4">
    <name type="scientific">Mugilogobius chulae</name>
    <name type="common">yellowstripe goby</name>
    <dbReference type="NCBI Taxonomy" id="88201"/>
    <lineage>
        <taxon>Eukaryota</taxon>
        <taxon>Metazoa</taxon>
        <taxon>Chordata</taxon>
        <taxon>Craniata</taxon>
        <taxon>Vertebrata</taxon>
        <taxon>Euteleostomi</taxon>
        <taxon>Actinopterygii</taxon>
        <taxon>Neopterygii</taxon>
        <taxon>Teleostei</taxon>
        <taxon>Neoteleostei</taxon>
        <taxon>Acanthomorphata</taxon>
        <taxon>Gobiaria</taxon>
        <taxon>Gobiiformes</taxon>
        <taxon>Gobioidei</taxon>
        <taxon>Gobiidae</taxon>
        <taxon>Gobionellinae</taxon>
        <taxon>Mugilogobius</taxon>
    </lineage>
</organism>
<dbReference type="GO" id="GO:0005096">
    <property type="term" value="F:GTPase activator activity"/>
    <property type="evidence" value="ECO:0007669"/>
    <property type="project" value="UniProtKB-KW"/>
</dbReference>
<evidence type="ECO:0000313" key="3">
    <source>
        <dbReference type="EMBL" id="KAK7877336.1"/>
    </source>
</evidence>
<dbReference type="SUPFAM" id="SSF50729">
    <property type="entry name" value="PH domain-like"/>
    <property type="match status" value="1"/>
</dbReference>
<protein>
    <recommendedName>
        <fullName evidence="5">PH domain-containing protein</fullName>
    </recommendedName>
</protein>
<keyword evidence="4" id="KW-1185">Reference proteome</keyword>
<dbReference type="AlphaFoldDB" id="A0AAW0MGG7"/>
<dbReference type="GO" id="GO:0005737">
    <property type="term" value="C:cytoplasm"/>
    <property type="evidence" value="ECO:0007669"/>
    <property type="project" value="TreeGrafter"/>
</dbReference>
<dbReference type="PANTHER" id="PTHR23176:SF104">
    <property type="entry name" value="RHO GTPASE-ACTIVATING PROTEIN 27"/>
    <property type="match status" value="1"/>
</dbReference>
<dbReference type="InterPro" id="IPR050729">
    <property type="entry name" value="Rho-GAP"/>
</dbReference>
<sequence>SRQRTDHQSKKLSLYGSRPNQVRRLAQGGVSLGVLCSSSPLTVLVLSDSSCSPLTVPGSFGSSPTEQNVSDRARVHGGPQRSSVSWVNNKSSKKNVLELKTRQGCEYLIQYDTDSIISDWFKVINEAIRQLETDAAVSEDSDDSDQERSRRSCEFSLALLVLQQPVGGLREEWAELRASGRSLERVGGALLVVQIQSKDEFDTNCDDSSRDDRLCRASRRKDIYERQTQRRPTLQSVKEKGYIRETNTETTDSAERQGERIHTRYKYYKYYEYCKYYCTHTHMYKYYKYYCYTPKPRDKHRDARLCRASKRKDSILLKS</sequence>
<reference evidence="4" key="1">
    <citation type="submission" date="2024-04" db="EMBL/GenBank/DDBJ databases">
        <title>Salinicola lusitanus LLJ914,a marine bacterium isolated from the Okinawa Trough.</title>
        <authorList>
            <person name="Li J."/>
        </authorList>
    </citation>
    <scope>NUCLEOTIDE SEQUENCE [LARGE SCALE GENOMIC DNA]</scope>
</reference>
<dbReference type="EMBL" id="JBBPFD010000702">
    <property type="protein sequence ID" value="KAK7877336.1"/>
    <property type="molecule type" value="Genomic_DNA"/>
</dbReference>
<dbReference type="Proteomes" id="UP001460270">
    <property type="component" value="Unassembled WGS sequence"/>
</dbReference>
<evidence type="ECO:0000313" key="4">
    <source>
        <dbReference type="Proteomes" id="UP001460270"/>
    </source>
</evidence>
<evidence type="ECO:0000256" key="1">
    <source>
        <dbReference type="ARBA" id="ARBA00022468"/>
    </source>
</evidence>
<dbReference type="InterPro" id="IPR011993">
    <property type="entry name" value="PH-like_dom_sf"/>
</dbReference>
<accession>A0AAW0MGG7</accession>
<name>A0AAW0MGG7_9GOBI</name>
<proteinExistence type="predicted"/>
<evidence type="ECO:0008006" key="5">
    <source>
        <dbReference type="Google" id="ProtNLM"/>
    </source>
</evidence>
<keyword evidence="1" id="KW-0343">GTPase activation</keyword>
<feature type="non-terminal residue" evidence="3">
    <location>
        <position position="1"/>
    </location>
</feature>
<dbReference type="Gene3D" id="2.30.29.30">
    <property type="entry name" value="Pleckstrin-homology domain (PH domain)/Phosphotyrosine-binding domain (PTB)"/>
    <property type="match status" value="1"/>
</dbReference>
<dbReference type="PANTHER" id="PTHR23176">
    <property type="entry name" value="RHO/RAC/CDC GTPASE-ACTIVATING PROTEIN"/>
    <property type="match status" value="1"/>
</dbReference>
<gene>
    <name evidence="3" type="ORF">WMY93_031986</name>
</gene>
<feature type="region of interest" description="Disordered" evidence="2">
    <location>
        <begin position="56"/>
        <end position="87"/>
    </location>
</feature>